<dbReference type="RefSeq" id="WP_344620268.1">
    <property type="nucleotide sequence ID" value="NZ_BAAARV010000127.1"/>
</dbReference>
<comment type="caution">
    <text evidence="1">The sequence shown here is derived from an EMBL/GenBank/DDBJ whole genome shotgun (WGS) entry which is preliminary data.</text>
</comment>
<protein>
    <submittedName>
        <fullName evidence="1">Uncharacterized protein</fullName>
    </submittedName>
</protein>
<accession>A0ABN3I0M3</accession>
<sequence>MATFDATEAALVRQLLAEDLTTVRSHIRHSSPLSAAKRAYRVDADRLRSALEEFGDQLPAQHVAVVLEVLGKRRTVLREQIRRADNPLFKAQLRQVGEQLEQIVARLRGSTRDDRTAA</sequence>
<proteinExistence type="predicted"/>
<dbReference type="EMBL" id="BAAARV010000127">
    <property type="protein sequence ID" value="GAA2392197.1"/>
    <property type="molecule type" value="Genomic_DNA"/>
</dbReference>
<organism evidence="1 2">
    <name type="scientific">Dactylosporangium salmoneum</name>
    <dbReference type="NCBI Taxonomy" id="53361"/>
    <lineage>
        <taxon>Bacteria</taxon>
        <taxon>Bacillati</taxon>
        <taxon>Actinomycetota</taxon>
        <taxon>Actinomycetes</taxon>
        <taxon>Micromonosporales</taxon>
        <taxon>Micromonosporaceae</taxon>
        <taxon>Dactylosporangium</taxon>
    </lineage>
</organism>
<evidence type="ECO:0000313" key="1">
    <source>
        <dbReference type="EMBL" id="GAA2392197.1"/>
    </source>
</evidence>
<gene>
    <name evidence="1" type="ORF">GCM10010170_104800</name>
</gene>
<keyword evidence="2" id="KW-1185">Reference proteome</keyword>
<reference evidence="1 2" key="1">
    <citation type="journal article" date="2019" name="Int. J. Syst. Evol. Microbiol.">
        <title>The Global Catalogue of Microorganisms (GCM) 10K type strain sequencing project: providing services to taxonomists for standard genome sequencing and annotation.</title>
        <authorList>
            <consortium name="The Broad Institute Genomics Platform"/>
            <consortium name="The Broad Institute Genome Sequencing Center for Infectious Disease"/>
            <person name="Wu L."/>
            <person name="Ma J."/>
        </authorList>
    </citation>
    <scope>NUCLEOTIDE SEQUENCE [LARGE SCALE GENOMIC DNA]</scope>
    <source>
        <strain evidence="1 2">JCM 3272</strain>
    </source>
</reference>
<evidence type="ECO:0000313" key="2">
    <source>
        <dbReference type="Proteomes" id="UP001501444"/>
    </source>
</evidence>
<dbReference type="Proteomes" id="UP001501444">
    <property type="component" value="Unassembled WGS sequence"/>
</dbReference>
<name>A0ABN3I0M3_9ACTN</name>